<dbReference type="EC" id="6.3.1.14" evidence="2"/>
<dbReference type="InterPro" id="IPR035959">
    <property type="entry name" value="RutC-like_sf"/>
</dbReference>
<dbReference type="GO" id="GO:0017178">
    <property type="term" value="F:diphthine-ammonia ligase activity"/>
    <property type="evidence" value="ECO:0007669"/>
    <property type="project" value="UniProtKB-EC"/>
</dbReference>
<evidence type="ECO:0000256" key="1">
    <source>
        <dbReference type="ARBA" id="ARBA00005156"/>
    </source>
</evidence>
<dbReference type="InterPro" id="IPR006175">
    <property type="entry name" value="YjgF/YER057c/UK114"/>
</dbReference>
<dbReference type="Pfam" id="PF01042">
    <property type="entry name" value="Ribonuc_L-PSP"/>
    <property type="match status" value="1"/>
</dbReference>
<dbReference type="NCBIfam" id="TIGR00290">
    <property type="entry name" value="MJ0570_dom"/>
    <property type="match status" value="1"/>
</dbReference>
<organism evidence="12 13">
    <name type="scientific">Meyerozyma guilliermondii (strain ATCC 6260 / CBS 566 / DSM 6381 / JCM 1539 / NBRC 10279 / NRRL Y-324)</name>
    <name type="common">Yeast</name>
    <name type="synonym">Candida guilliermondii</name>
    <dbReference type="NCBI Taxonomy" id="294746"/>
    <lineage>
        <taxon>Eukaryota</taxon>
        <taxon>Fungi</taxon>
        <taxon>Dikarya</taxon>
        <taxon>Ascomycota</taxon>
        <taxon>Saccharomycotina</taxon>
        <taxon>Pichiomycetes</taxon>
        <taxon>Debaryomycetaceae</taxon>
        <taxon>Meyerozyma</taxon>
    </lineage>
</organism>
<feature type="region of interest" description="Disordered" evidence="10">
    <location>
        <begin position="529"/>
        <end position="551"/>
    </location>
</feature>
<dbReference type="FunCoup" id="A5DK92">
    <property type="interactions" value="105"/>
</dbReference>
<dbReference type="CDD" id="cd01994">
    <property type="entry name" value="AANH_PF0828-like"/>
    <property type="match status" value="1"/>
</dbReference>
<dbReference type="OMA" id="HCRLAQS"/>
<dbReference type="FunFam" id="3.90.1490.10:FF:000001">
    <property type="entry name" value="Diphthine--ammonia ligase"/>
    <property type="match status" value="1"/>
</dbReference>
<dbReference type="eggNOG" id="KOG2316">
    <property type="taxonomic scope" value="Eukaryota"/>
</dbReference>
<dbReference type="GO" id="GO:0017183">
    <property type="term" value="P:protein histidyl modification to diphthamide"/>
    <property type="evidence" value="ECO:0007669"/>
    <property type="project" value="TreeGrafter"/>
</dbReference>
<dbReference type="EMBL" id="CH408158">
    <property type="protein sequence ID" value="EDK39595.2"/>
    <property type="molecule type" value="Genomic_DNA"/>
</dbReference>
<dbReference type="Gene3D" id="3.40.50.620">
    <property type="entry name" value="HUPs"/>
    <property type="match status" value="1"/>
</dbReference>
<dbReference type="KEGG" id="pgu:PGUG_03693"/>
<dbReference type="HOGENOM" id="CLU_010289_2_1_1"/>
<protein>
    <recommendedName>
        <fullName evidence="3">Diphthine--ammonia ligase</fullName>
        <ecNumber evidence="2">6.3.1.14</ecNumber>
    </recommendedName>
    <alternativeName>
        <fullName evidence="7">Diphthamide synthase</fullName>
    </alternativeName>
    <alternativeName>
        <fullName evidence="8">Diphthamide synthetase</fullName>
    </alternativeName>
</protein>
<dbReference type="InterPro" id="IPR030662">
    <property type="entry name" value="DPH6/MJ0570"/>
</dbReference>
<dbReference type="RefSeq" id="XP_001484312.2">
    <property type="nucleotide sequence ID" value="XM_001484262.1"/>
</dbReference>
<dbReference type="GeneID" id="5126299"/>
<evidence type="ECO:0000256" key="10">
    <source>
        <dbReference type="SAM" id="MobiDB-lite"/>
    </source>
</evidence>
<evidence type="ECO:0000256" key="5">
    <source>
        <dbReference type="ARBA" id="ARBA00022741"/>
    </source>
</evidence>
<keyword evidence="13" id="KW-1185">Reference proteome</keyword>
<dbReference type="eggNOG" id="KOG2317">
    <property type="taxonomic scope" value="Eukaryota"/>
</dbReference>
<comment type="catalytic activity">
    <reaction evidence="9">
        <text>diphthine-[translation elongation factor 2] + NH4(+) + ATP = diphthamide-[translation elongation factor 2] + AMP + diphosphate + H(+)</text>
        <dbReference type="Rhea" id="RHEA:19753"/>
        <dbReference type="Rhea" id="RHEA-COMP:10172"/>
        <dbReference type="Rhea" id="RHEA-COMP:10174"/>
        <dbReference type="ChEBI" id="CHEBI:15378"/>
        <dbReference type="ChEBI" id="CHEBI:16692"/>
        <dbReference type="ChEBI" id="CHEBI:28938"/>
        <dbReference type="ChEBI" id="CHEBI:30616"/>
        <dbReference type="ChEBI" id="CHEBI:33019"/>
        <dbReference type="ChEBI" id="CHEBI:82696"/>
        <dbReference type="ChEBI" id="CHEBI:456215"/>
        <dbReference type="EC" id="6.3.1.14"/>
    </reaction>
</comment>
<feature type="compositionally biased region" description="Basic and acidic residues" evidence="10">
    <location>
        <begin position="539"/>
        <end position="551"/>
    </location>
</feature>
<evidence type="ECO:0000256" key="7">
    <source>
        <dbReference type="ARBA" id="ARBA00029814"/>
    </source>
</evidence>
<evidence type="ECO:0000259" key="11">
    <source>
        <dbReference type="Pfam" id="PF01902"/>
    </source>
</evidence>
<feature type="domain" description="Diphthamide synthase" evidence="11">
    <location>
        <begin position="1"/>
        <end position="229"/>
    </location>
</feature>
<dbReference type="PANTHER" id="PTHR12196">
    <property type="entry name" value="DOMAIN OF UNKNOWN FUNCTION 71 DUF71 -CONTAINING PROTEIN"/>
    <property type="match status" value="1"/>
</dbReference>
<keyword evidence="6" id="KW-0067">ATP-binding</keyword>
<comment type="pathway">
    <text evidence="1">Protein modification; peptidyl-diphthamide biosynthesis.</text>
</comment>
<dbReference type="OrthoDB" id="686384at2759"/>
<sequence>MKFVALISGGKDSFFNIQHCIAQGHELVAVANLYPQENFDEIDSFMFQTVGHNIINHYGECLGVPVYRQAIHGGSKNQELEYSVTQDDEIEDLYLLLQKVCAHHDIQGVSCGAILSSYQRTRVENVCGRLGLTSLAYLWQRDQLELMTEMSNSGLDARLIKVAAIGLTASDLGKSITQMLPKLVKLNQMYEVHICGEGGEFETLVFDSPLFKHKRLEIATKEVVTDSRNDVSYLRLEVKVVPKEPVLSDTVQPPVLDEMFSSLEHSSPQPRQDELPNSVIPTTKLSTIVKRVNNYLFVSNLTSIAEGVDECMNSIFAYLHKILKENMLDVGSIQHVELLVSNMNSFNSINKIYSEVFSNYFLPPSRVCIETTLSTQVSLSCTALLSRPKRQGIHIRSLSYWAPHNIGPYSQSIVDESQTYKMASISGQIPLIPATMTLPSTSDNLNSYLCMQHFHRVKELVQVKKIGAAVCFVTSPTLAQVATTSWKSYIDEVEHGQGSQSLVTVQVTGLPRAADVELSGFTFEIKNHHEEDSEDEFDREEKRKSKETEPPKFSFEKYHTQVIGDMTSTVFFTNDVNHLKALPGQVQLYTTTELPVACDAQIIPVSNVWDTTGTKFKYGGIIRDWKTT</sequence>
<dbReference type="FunFam" id="3.40.50.620:FF:000145">
    <property type="entry name" value="ATP-binding domain containing protein"/>
    <property type="match status" value="1"/>
</dbReference>
<evidence type="ECO:0000256" key="3">
    <source>
        <dbReference type="ARBA" id="ARBA00018426"/>
    </source>
</evidence>
<evidence type="ECO:0000256" key="2">
    <source>
        <dbReference type="ARBA" id="ARBA00012089"/>
    </source>
</evidence>
<dbReference type="PANTHER" id="PTHR12196:SF2">
    <property type="entry name" value="DIPHTHINE--AMMONIA LIGASE"/>
    <property type="match status" value="1"/>
</dbReference>
<evidence type="ECO:0000256" key="8">
    <source>
        <dbReference type="ARBA" id="ARBA00031552"/>
    </source>
</evidence>
<dbReference type="Proteomes" id="UP000001997">
    <property type="component" value="Unassembled WGS sequence"/>
</dbReference>
<evidence type="ECO:0000256" key="4">
    <source>
        <dbReference type="ARBA" id="ARBA00022598"/>
    </source>
</evidence>
<dbReference type="SUPFAM" id="SSF55298">
    <property type="entry name" value="YjgF-like"/>
    <property type="match status" value="2"/>
</dbReference>
<dbReference type="VEuPathDB" id="FungiDB:PGUG_03693"/>
<evidence type="ECO:0000256" key="9">
    <source>
        <dbReference type="ARBA" id="ARBA00048108"/>
    </source>
</evidence>
<gene>
    <name evidence="12" type="ORF">PGUG_03693</name>
</gene>
<dbReference type="Pfam" id="PF01902">
    <property type="entry name" value="Diphthami_syn_2"/>
    <property type="match status" value="1"/>
</dbReference>
<reference evidence="12 13" key="1">
    <citation type="journal article" date="2009" name="Nature">
        <title>Evolution of pathogenicity and sexual reproduction in eight Candida genomes.</title>
        <authorList>
            <person name="Butler G."/>
            <person name="Rasmussen M.D."/>
            <person name="Lin M.F."/>
            <person name="Santos M.A."/>
            <person name="Sakthikumar S."/>
            <person name="Munro C.A."/>
            <person name="Rheinbay E."/>
            <person name="Grabherr M."/>
            <person name="Forche A."/>
            <person name="Reedy J.L."/>
            <person name="Agrafioti I."/>
            <person name="Arnaud M.B."/>
            <person name="Bates S."/>
            <person name="Brown A.J."/>
            <person name="Brunke S."/>
            <person name="Costanzo M.C."/>
            <person name="Fitzpatrick D.A."/>
            <person name="de Groot P.W."/>
            <person name="Harris D."/>
            <person name="Hoyer L.L."/>
            <person name="Hube B."/>
            <person name="Klis F.M."/>
            <person name="Kodira C."/>
            <person name="Lennard N."/>
            <person name="Logue M.E."/>
            <person name="Martin R."/>
            <person name="Neiman A.M."/>
            <person name="Nikolaou E."/>
            <person name="Quail M.A."/>
            <person name="Quinn J."/>
            <person name="Santos M.C."/>
            <person name="Schmitzberger F.F."/>
            <person name="Sherlock G."/>
            <person name="Shah P."/>
            <person name="Silverstein K.A."/>
            <person name="Skrzypek M.S."/>
            <person name="Soll D."/>
            <person name="Staggs R."/>
            <person name="Stansfield I."/>
            <person name="Stumpf M.P."/>
            <person name="Sudbery P.E."/>
            <person name="Srikantha T."/>
            <person name="Zeng Q."/>
            <person name="Berman J."/>
            <person name="Berriman M."/>
            <person name="Heitman J."/>
            <person name="Gow N.A."/>
            <person name="Lorenz M.C."/>
            <person name="Birren B.W."/>
            <person name="Kellis M."/>
            <person name="Cuomo C.A."/>
        </authorList>
    </citation>
    <scope>NUCLEOTIDE SEQUENCE [LARGE SCALE GENOMIC DNA]</scope>
    <source>
        <strain evidence="13">ATCC 6260 / CBS 566 / DSM 6381 / JCM 1539 / NBRC 10279 / NRRL Y-324</strain>
    </source>
</reference>
<name>A5DK92_PICGU</name>
<accession>A5DK92</accession>
<keyword evidence="4" id="KW-0436">Ligase</keyword>
<dbReference type="Gene3D" id="3.30.1330.40">
    <property type="entry name" value="RutC-like"/>
    <property type="match status" value="2"/>
</dbReference>
<dbReference type="AlphaFoldDB" id="A5DK92"/>
<dbReference type="SUPFAM" id="SSF52402">
    <property type="entry name" value="Adenine nucleotide alpha hydrolases-like"/>
    <property type="match status" value="1"/>
</dbReference>
<dbReference type="STRING" id="294746.A5DK92"/>
<dbReference type="CDD" id="cd06156">
    <property type="entry name" value="eu_AANH_C_2"/>
    <property type="match status" value="1"/>
</dbReference>
<evidence type="ECO:0000313" key="13">
    <source>
        <dbReference type="Proteomes" id="UP000001997"/>
    </source>
</evidence>
<dbReference type="InParanoid" id="A5DK92"/>
<evidence type="ECO:0000313" key="12">
    <source>
        <dbReference type="EMBL" id="EDK39595.2"/>
    </source>
</evidence>
<dbReference type="Gene3D" id="3.90.1490.10">
    <property type="entry name" value="putative n-type atp pyrophosphatase, domain 2"/>
    <property type="match status" value="1"/>
</dbReference>
<dbReference type="CDD" id="cd06155">
    <property type="entry name" value="eu_AANH_C_1"/>
    <property type="match status" value="1"/>
</dbReference>
<dbReference type="InterPro" id="IPR014729">
    <property type="entry name" value="Rossmann-like_a/b/a_fold"/>
</dbReference>
<dbReference type="InterPro" id="IPR002761">
    <property type="entry name" value="Diphthami_syn_dom"/>
</dbReference>
<dbReference type="GO" id="GO:0005524">
    <property type="term" value="F:ATP binding"/>
    <property type="evidence" value="ECO:0007669"/>
    <property type="project" value="UniProtKB-KW"/>
</dbReference>
<evidence type="ECO:0000256" key="6">
    <source>
        <dbReference type="ARBA" id="ARBA00022840"/>
    </source>
</evidence>
<keyword evidence="5" id="KW-0547">Nucleotide-binding</keyword>
<proteinExistence type="predicted"/>